<comment type="caution">
    <text evidence="2">The sequence shown here is derived from an EMBL/GenBank/DDBJ whole genome shotgun (WGS) entry which is preliminary data.</text>
</comment>
<dbReference type="EMBL" id="JBCGBO010000025">
    <property type="protein sequence ID" value="KAK9175229.1"/>
    <property type="molecule type" value="Genomic_DNA"/>
</dbReference>
<organism evidence="2 3">
    <name type="scientific">Citrus x changshan-huyou</name>
    <dbReference type="NCBI Taxonomy" id="2935761"/>
    <lineage>
        <taxon>Eukaryota</taxon>
        <taxon>Viridiplantae</taxon>
        <taxon>Streptophyta</taxon>
        <taxon>Embryophyta</taxon>
        <taxon>Tracheophyta</taxon>
        <taxon>Spermatophyta</taxon>
        <taxon>Magnoliopsida</taxon>
        <taxon>eudicotyledons</taxon>
        <taxon>Gunneridae</taxon>
        <taxon>Pentapetalae</taxon>
        <taxon>rosids</taxon>
        <taxon>malvids</taxon>
        <taxon>Sapindales</taxon>
        <taxon>Rutaceae</taxon>
        <taxon>Aurantioideae</taxon>
        <taxon>Citrus</taxon>
    </lineage>
</organism>
<proteinExistence type="predicted"/>
<protein>
    <submittedName>
        <fullName evidence="2">Uncharacterized protein</fullName>
    </submittedName>
</protein>
<evidence type="ECO:0000256" key="1">
    <source>
        <dbReference type="SAM" id="MobiDB-lite"/>
    </source>
</evidence>
<accession>A0AAP0LNE2</accession>
<evidence type="ECO:0000313" key="2">
    <source>
        <dbReference type="EMBL" id="KAK9175229.1"/>
    </source>
</evidence>
<keyword evidence="3" id="KW-1185">Reference proteome</keyword>
<evidence type="ECO:0000313" key="3">
    <source>
        <dbReference type="Proteomes" id="UP001428341"/>
    </source>
</evidence>
<name>A0AAP0LNE2_9ROSI</name>
<feature type="region of interest" description="Disordered" evidence="1">
    <location>
        <begin position="288"/>
        <end position="316"/>
    </location>
</feature>
<dbReference type="Proteomes" id="UP001428341">
    <property type="component" value="Unassembled WGS sequence"/>
</dbReference>
<reference evidence="2 3" key="1">
    <citation type="submission" date="2024-05" db="EMBL/GenBank/DDBJ databases">
        <title>Haplotype-resolved chromosome-level genome assembly of Huyou (Citrus changshanensis).</title>
        <authorList>
            <person name="Miao C."/>
            <person name="Chen W."/>
            <person name="Wu Y."/>
            <person name="Wang L."/>
            <person name="Zhao S."/>
            <person name="Grierson D."/>
            <person name="Xu C."/>
            <person name="Chen K."/>
        </authorList>
    </citation>
    <scope>NUCLEOTIDE SEQUENCE [LARGE SCALE GENOMIC DNA]</scope>
    <source>
        <strain evidence="2">01-14</strain>
        <tissue evidence="2">Leaf</tissue>
    </source>
</reference>
<gene>
    <name evidence="2" type="ORF">WN944_027235</name>
</gene>
<dbReference type="AlphaFoldDB" id="A0AAP0LNE2"/>
<sequence>MTAKCTEQGEAGQSAFDDSNACSTQARHPAFDDCDCEADGVQFGVAFDFNRFEGVSGFPDALASGSESARIMILRLWIRIFRIFGDPGQTRIVLPSLYSGQLGHWDMEEMVVVGRLCWTEQSIAYDEEHEKQFQQPSPLELRMGNLRIYPERRREVFRNMGAIKWATFEVPTSLVQEMTPMPILFGEIIATCARMANDNKWRRANVKKPYNQNQNYSQLKPWEDAFQNLKNLTHSTIEQQNRTIDKLRNEMRADFNSQAQSVSNLKKMVGQLASLVQTLTMIVEKRKFPSQPVPNPKGVHRASTSSPQQHGEVKAIMTLRKRKKVNNKVEMPVTKMNQIVPVNVEDSSLEEKEETNPREYVLKAPFPQRLAKGKKGKSTSEILEPFA</sequence>